<keyword evidence="3" id="KW-1185">Reference proteome</keyword>
<dbReference type="AlphaFoldDB" id="A0A9N7UVM3"/>
<organism evidence="2 3">
    <name type="scientific">Pleuronectes platessa</name>
    <name type="common">European plaice</name>
    <dbReference type="NCBI Taxonomy" id="8262"/>
    <lineage>
        <taxon>Eukaryota</taxon>
        <taxon>Metazoa</taxon>
        <taxon>Chordata</taxon>
        <taxon>Craniata</taxon>
        <taxon>Vertebrata</taxon>
        <taxon>Euteleostomi</taxon>
        <taxon>Actinopterygii</taxon>
        <taxon>Neopterygii</taxon>
        <taxon>Teleostei</taxon>
        <taxon>Neoteleostei</taxon>
        <taxon>Acanthomorphata</taxon>
        <taxon>Carangaria</taxon>
        <taxon>Pleuronectiformes</taxon>
        <taxon>Pleuronectoidei</taxon>
        <taxon>Pleuronectidae</taxon>
        <taxon>Pleuronectes</taxon>
    </lineage>
</organism>
<gene>
    <name evidence="2" type="ORF">PLEPLA_LOCUS25164</name>
</gene>
<dbReference type="Proteomes" id="UP001153269">
    <property type="component" value="Unassembled WGS sequence"/>
</dbReference>
<feature type="region of interest" description="Disordered" evidence="1">
    <location>
        <begin position="54"/>
        <end position="113"/>
    </location>
</feature>
<evidence type="ECO:0000313" key="3">
    <source>
        <dbReference type="Proteomes" id="UP001153269"/>
    </source>
</evidence>
<evidence type="ECO:0000256" key="1">
    <source>
        <dbReference type="SAM" id="MobiDB-lite"/>
    </source>
</evidence>
<name>A0A9N7UVM3_PLEPL</name>
<evidence type="ECO:0000313" key="2">
    <source>
        <dbReference type="EMBL" id="CAB1437131.1"/>
    </source>
</evidence>
<proteinExistence type="predicted"/>
<protein>
    <submittedName>
        <fullName evidence="2">Uncharacterized protein</fullName>
    </submittedName>
</protein>
<dbReference type="EMBL" id="CADEAL010001990">
    <property type="protein sequence ID" value="CAB1437131.1"/>
    <property type="molecule type" value="Genomic_DNA"/>
</dbReference>
<reference evidence="2" key="1">
    <citation type="submission" date="2020-03" db="EMBL/GenBank/DDBJ databases">
        <authorList>
            <person name="Weist P."/>
        </authorList>
    </citation>
    <scope>NUCLEOTIDE SEQUENCE</scope>
</reference>
<comment type="caution">
    <text evidence="2">The sequence shown here is derived from an EMBL/GenBank/DDBJ whole genome shotgun (WGS) entry which is preliminary data.</text>
</comment>
<accession>A0A9N7UVM3</accession>
<sequence>MRSVSEGALYMWLQFNTLRHQTCREWNLREKGDLQVVETQTSVSWISRLWVKEKGRKEGGEERRRDEKVGRRGEKRGEEGEIGGVRRGEEKRREEQKDRGQEGRRGEEKRRRR</sequence>